<proteinExistence type="predicted"/>
<name>A0A917NST0_9ACTN</name>
<evidence type="ECO:0000313" key="2">
    <source>
        <dbReference type="Proteomes" id="UP000625682"/>
    </source>
</evidence>
<evidence type="ECO:0000313" key="1">
    <source>
        <dbReference type="EMBL" id="GGJ25130.1"/>
    </source>
</evidence>
<keyword evidence="2" id="KW-1185">Reference proteome</keyword>
<accession>A0A917NST0</accession>
<organism evidence="1 2">
    <name type="scientific">Streptomyces lacrimifluminis</name>
    <dbReference type="NCBI Taxonomy" id="1500077"/>
    <lineage>
        <taxon>Bacteria</taxon>
        <taxon>Bacillati</taxon>
        <taxon>Actinomycetota</taxon>
        <taxon>Actinomycetes</taxon>
        <taxon>Kitasatosporales</taxon>
        <taxon>Streptomycetaceae</taxon>
        <taxon>Streptomyces</taxon>
    </lineage>
</organism>
<dbReference type="SUPFAM" id="SSF88946">
    <property type="entry name" value="Sigma2 domain of RNA polymerase sigma factors"/>
    <property type="match status" value="1"/>
</dbReference>
<gene>
    <name evidence="1" type="ORF">GCM10012282_22190</name>
</gene>
<protein>
    <submittedName>
        <fullName evidence="1">Uncharacterized protein</fullName>
    </submittedName>
</protein>
<reference evidence="1" key="2">
    <citation type="submission" date="2020-09" db="EMBL/GenBank/DDBJ databases">
        <authorList>
            <person name="Sun Q."/>
            <person name="Zhou Y."/>
        </authorList>
    </citation>
    <scope>NUCLEOTIDE SEQUENCE</scope>
    <source>
        <strain evidence="1">CGMCC 4.7272</strain>
    </source>
</reference>
<dbReference type="Proteomes" id="UP000625682">
    <property type="component" value="Unassembled WGS sequence"/>
</dbReference>
<reference evidence="1" key="1">
    <citation type="journal article" date="2014" name="Int. J. Syst. Evol. Microbiol.">
        <title>Complete genome sequence of Corynebacterium casei LMG S-19264T (=DSM 44701T), isolated from a smear-ripened cheese.</title>
        <authorList>
            <consortium name="US DOE Joint Genome Institute (JGI-PGF)"/>
            <person name="Walter F."/>
            <person name="Albersmeier A."/>
            <person name="Kalinowski J."/>
            <person name="Ruckert C."/>
        </authorList>
    </citation>
    <scope>NUCLEOTIDE SEQUENCE</scope>
    <source>
        <strain evidence="1">CGMCC 4.7272</strain>
    </source>
</reference>
<comment type="caution">
    <text evidence="1">The sequence shown here is derived from an EMBL/GenBank/DDBJ whole genome shotgun (WGS) entry which is preliminary data.</text>
</comment>
<dbReference type="EMBL" id="BMMU01000005">
    <property type="protein sequence ID" value="GGJ25130.1"/>
    <property type="molecule type" value="Genomic_DNA"/>
</dbReference>
<dbReference type="GO" id="GO:0006352">
    <property type="term" value="P:DNA-templated transcription initiation"/>
    <property type="evidence" value="ECO:0007669"/>
    <property type="project" value="InterPro"/>
</dbReference>
<dbReference type="GO" id="GO:0003700">
    <property type="term" value="F:DNA-binding transcription factor activity"/>
    <property type="evidence" value="ECO:0007669"/>
    <property type="project" value="InterPro"/>
</dbReference>
<dbReference type="AlphaFoldDB" id="A0A917NST0"/>
<sequence length="323" mass="35025">MRKPRPANPGRGIFMPFCKAHCIRAVGPFGDPSRSVPGDPPSLRRGNQIFHPERCPLTQLTHDQISAAKENDLDAVTAVIRETEALVSARGRKVAGINGDSDLIDDLTQTGRITVWQAIGTFTGTEPAQFMAHIDRAVTRSMEDARREAIRPGVATRVAKAFEDAITKAGGDPYEAERIATTDAMGSDKMSPELARAARLSWLGLDSLDRPFSGPLLGPGVTLGDVVAGEMESPAELVSASDVAAHRREVIRDQVHRSLGLLSERQRHVLKADHGITPVPHFGDGPDALLADDMGVTVDQVKKTRFKGKTRFAELYRAGARTW</sequence>
<dbReference type="InterPro" id="IPR013325">
    <property type="entry name" value="RNA_pol_sigma_r2"/>
</dbReference>